<dbReference type="SUPFAM" id="SSF56112">
    <property type="entry name" value="Protein kinase-like (PK-like)"/>
    <property type="match status" value="1"/>
</dbReference>
<dbReference type="InterPro" id="IPR011009">
    <property type="entry name" value="Kinase-like_dom_sf"/>
</dbReference>
<dbReference type="RefSeq" id="XP_038974202.1">
    <property type="nucleotide sequence ID" value="XM_039118274.1"/>
</dbReference>
<dbReference type="InterPro" id="IPR008271">
    <property type="entry name" value="Ser/Thr_kinase_AS"/>
</dbReference>
<dbReference type="RefSeq" id="XP_008806819.2">
    <property type="nucleotide sequence ID" value="XM_008808597.4"/>
</dbReference>
<dbReference type="KEGG" id="pda:103719386"/>
<dbReference type="RefSeq" id="XP_008806820.2">
    <property type="nucleotide sequence ID" value="XM_008808598.4"/>
</dbReference>
<reference evidence="10 11" key="1">
    <citation type="submission" date="2025-04" db="UniProtKB">
        <authorList>
            <consortium name="RefSeq"/>
        </authorList>
    </citation>
    <scope>IDENTIFICATION</scope>
    <source>
        <tissue evidence="10 11">Young leaves</tissue>
    </source>
</reference>
<evidence type="ECO:0000313" key="16">
    <source>
        <dbReference type="RefSeq" id="XP_038974202.1"/>
    </source>
</evidence>
<name>A0A8B8ZLL1_PHODC</name>
<dbReference type="PROSITE" id="PS50011">
    <property type="entry name" value="PROTEIN_KINASE_DOM"/>
    <property type="match status" value="1"/>
</dbReference>
<dbReference type="Gene3D" id="3.30.200.20">
    <property type="entry name" value="Phosphorylase Kinase, domain 1"/>
    <property type="match status" value="1"/>
</dbReference>
<dbReference type="GeneID" id="103719386"/>
<protein>
    <submittedName>
        <fullName evidence="10 11">Cold-responsive protein kinase 1-like isoform X1</fullName>
    </submittedName>
</protein>
<feature type="domain" description="Protein kinase" evidence="8">
    <location>
        <begin position="46"/>
        <end position="310"/>
    </location>
</feature>
<dbReference type="PANTHER" id="PTHR47973">
    <property type="entry name" value="CYSTEINE-RICH RECEPTOR-LIKE PROTEIN KINASE 3"/>
    <property type="match status" value="1"/>
</dbReference>
<dbReference type="RefSeq" id="XP_008806823.2">
    <property type="nucleotide sequence ID" value="XM_008808601.4"/>
</dbReference>
<dbReference type="AlphaFoldDB" id="A0A8B8ZLL1"/>
<evidence type="ECO:0000256" key="1">
    <source>
        <dbReference type="ARBA" id="ARBA00022527"/>
    </source>
</evidence>
<dbReference type="SMART" id="SM00220">
    <property type="entry name" value="S_TKc"/>
    <property type="match status" value="1"/>
</dbReference>
<keyword evidence="4" id="KW-0418">Kinase</keyword>
<dbReference type="Pfam" id="PF07714">
    <property type="entry name" value="PK_Tyr_Ser-Thr"/>
    <property type="match status" value="1"/>
</dbReference>
<proteinExistence type="inferred from homology"/>
<dbReference type="CDD" id="cd14066">
    <property type="entry name" value="STKc_IRAK"/>
    <property type="match status" value="1"/>
</dbReference>
<dbReference type="InterPro" id="IPR001245">
    <property type="entry name" value="Ser-Thr/Tyr_kinase_cat_dom"/>
</dbReference>
<evidence type="ECO:0000313" key="14">
    <source>
        <dbReference type="RefSeq" id="XP_038974200.1"/>
    </source>
</evidence>
<dbReference type="OrthoDB" id="4062651at2759"/>
<dbReference type="GO" id="GO:0005524">
    <property type="term" value="F:ATP binding"/>
    <property type="evidence" value="ECO:0007669"/>
    <property type="project" value="UniProtKB-UniRule"/>
</dbReference>
<evidence type="ECO:0000256" key="3">
    <source>
        <dbReference type="ARBA" id="ARBA00022741"/>
    </source>
</evidence>
<organism evidence="9 16">
    <name type="scientific">Phoenix dactylifera</name>
    <name type="common">Date palm</name>
    <dbReference type="NCBI Taxonomy" id="42345"/>
    <lineage>
        <taxon>Eukaryota</taxon>
        <taxon>Viridiplantae</taxon>
        <taxon>Streptophyta</taxon>
        <taxon>Embryophyta</taxon>
        <taxon>Tracheophyta</taxon>
        <taxon>Spermatophyta</taxon>
        <taxon>Magnoliopsida</taxon>
        <taxon>Liliopsida</taxon>
        <taxon>Arecaceae</taxon>
        <taxon>Coryphoideae</taxon>
        <taxon>Phoeniceae</taxon>
        <taxon>Phoenix</taxon>
    </lineage>
</organism>
<dbReference type="PROSITE" id="PS00108">
    <property type="entry name" value="PROTEIN_KINASE_ST"/>
    <property type="match status" value="1"/>
</dbReference>
<evidence type="ECO:0000256" key="4">
    <source>
        <dbReference type="ARBA" id="ARBA00022777"/>
    </source>
</evidence>
<evidence type="ECO:0000313" key="15">
    <source>
        <dbReference type="RefSeq" id="XP_038974201.1"/>
    </source>
</evidence>
<evidence type="ECO:0000256" key="7">
    <source>
        <dbReference type="RuleBase" id="RU000304"/>
    </source>
</evidence>
<keyword evidence="3 6" id="KW-0547">Nucleotide-binding</keyword>
<dbReference type="FunFam" id="3.30.200.20:FF:000225">
    <property type="entry name" value="cold-responsive protein kinase 1"/>
    <property type="match status" value="1"/>
</dbReference>
<accession>A0A8B8ZLL1</accession>
<sequence>MSCFSFICKRKRTLQRQTHQGNEDIPGIENVRIYSYNELRNATGDFSTANKVGEGGFGSVYRGRLRDGTTVAIKVLSSESRQGVREFLTELTVISGILHENLVKLYGCCVEGTNRILVYNYLENNSLAQTLLGSGHCNIQFNWRARVKICIGIARGLAFLHEEVQPHIVHRDIKASNILLDKDLTAKISDFGLARFLPANTTHVSTRVAGTIGYLAPEYAVRGQVTRKSDVYSFGVLLLEIVSGRCNTNTRLPYEDQFLLERFPDIMHGLLILQTWALYEQNELRNIIDSSLTDDLDIEEACKFLKVGLLCTQDAAKLRPQMSDVVKMLTGEKDVESENITKPGLVSDFMDLKVRSQKRPDEAGISTMSSAVETSPLSSEKTTYASITFTAISERD</sequence>
<evidence type="ECO:0000313" key="12">
    <source>
        <dbReference type="RefSeq" id="XP_008806823.2"/>
    </source>
</evidence>
<evidence type="ECO:0000256" key="5">
    <source>
        <dbReference type="ARBA" id="ARBA00022840"/>
    </source>
</evidence>
<gene>
    <name evidence="10 11 12 13 14 15 16" type="primary">LOC103719386</name>
</gene>
<dbReference type="Proteomes" id="UP000228380">
    <property type="component" value="Unplaced"/>
</dbReference>
<dbReference type="InterPro" id="IPR017441">
    <property type="entry name" value="Protein_kinase_ATP_BS"/>
</dbReference>
<evidence type="ECO:0000313" key="10">
    <source>
        <dbReference type="RefSeq" id="XP_008806819.2"/>
    </source>
</evidence>
<evidence type="ECO:0000313" key="9">
    <source>
        <dbReference type="Proteomes" id="UP000228380"/>
    </source>
</evidence>
<evidence type="ECO:0000256" key="6">
    <source>
        <dbReference type="PROSITE-ProRule" id="PRU10141"/>
    </source>
</evidence>
<dbReference type="InterPro" id="IPR000719">
    <property type="entry name" value="Prot_kinase_dom"/>
</dbReference>
<dbReference type="RefSeq" id="XP_017701283.2">
    <property type="nucleotide sequence ID" value="XM_017845794.3"/>
</dbReference>
<feature type="binding site" evidence="6">
    <location>
        <position position="74"/>
    </location>
    <ligand>
        <name>ATP</name>
        <dbReference type="ChEBI" id="CHEBI:30616"/>
    </ligand>
</feature>
<dbReference type="PROSITE" id="PS00107">
    <property type="entry name" value="PROTEIN_KINASE_ATP"/>
    <property type="match status" value="1"/>
</dbReference>
<evidence type="ECO:0000313" key="13">
    <source>
        <dbReference type="RefSeq" id="XP_017701283.2"/>
    </source>
</evidence>
<evidence type="ECO:0000313" key="11">
    <source>
        <dbReference type="RefSeq" id="XP_008806820.2"/>
    </source>
</evidence>
<comment type="similarity">
    <text evidence="7">Belongs to the protein kinase superfamily.</text>
</comment>
<dbReference type="Gene3D" id="1.10.510.10">
    <property type="entry name" value="Transferase(Phosphotransferase) domain 1"/>
    <property type="match status" value="1"/>
</dbReference>
<evidence type="ECO:0000256" key="2">
    <source>
        <dbReference type="ARBA" id="ARBA00022679"/>
    </source>
</evidence>
<dbReference type="RefSeq" id="XP_038974200.1">
    <property type="nucleotide sequence ID" value="XM_039118272.1"/>
</dbReference>
<dbReference type="FunFam" id="1.10.510.10:FF:000368">
    <property type="entry name" value="cold-responsive protein kinase 1"/>
    <property type="match status" value="1"/>
</dbReference>
<evidence type="ECO:0000259" key="8">
    <source>
        <dbReference type="PROSITE" id="PS50011"/>
    </source>
</evidence>
<dbReference type="GO" id="GO:0004674">
    <property type="term" value="F:protein serine/threonine kinase activity"/>
    <property type="evidence" value="ECO:0007669"/>
    <property type="project" value="UniProtKB-KW"/>
</dbReference>
<dbReference type="RefSeq" id="XP_038974201.1">
    <property type="nucleotide sequence ID" value="XM_039118273.1"/>
</dbReference>
<keyword evidence="2" id="KW-0808">Transferase</keyword>
<dbReference type="InterPro" id="IPR052059">
    <property type="entry name" value="CR_Ser/Thr_kinase"/>
</dbReference>
<keyword evidence="9" id="KW-1185">Reference proteome</keyword>
<keyword evidence="1 7" id="KW-0723">Serine/threonine-protein kinase</keyword>
<keyword evidence="5 6" id="KW-0067">ATP-binding</keyword>